<evidence type="ECO:0000313" key="1">
    <source>
        <dbReference type="EMBL" id="KAH9316967.1"/>
    </source>
</evidence>
<dbReference type="Proteomes" id="UP000824469">
    <property type="component" value="Unassembled WGS sequence"/>
</dbReference>
<dbReference type="EMBL" id="JAHRHJ020000004">
    <property type="protein sequence ID" value="KAH9316967.1"/>
    <property type="molecule type" value="Genomic_DNA"/>
</dbReference>
<dbReference type="AlphaFoldDB" id="A0AA38G6J8"/>
<evidence type="ECO:0000313" key="2">
    <source>
        <dbReference type="Proteomes" id="UP000824469"/>
    </source>
</evidence>
<keyword evidence="2" id="KW-1185">Reference proteome</keyword>
<name>A0AA38G6J8_TAXCH</name>
<organism evidence="1 2">
    <name type="scientific">Taxus chinensis</name>
    <name type="common">Chinese yew</name>
    <name type="synonym">Taxus wallichiana var. chinensis</name>
    <dbReference type="NCBI Taxonomy" id="29808"/>
    <lineage>
        <taxon>Eukaryota</taxon>
        <taxon>Viridiplantae</taxon>
        <taxon>Streptophyta</taxon>
        <taxon>Embryophyta</taxon>
        <taxon>Tracheophyta</taxon>
        <taxon>Spermatophyta</taxon>
        <taxon>Pinopsida</taxon>
        <taxon>Pinidae</taxon>
        <taxon>Conifers II</taxon>
        <taxon>Cupressales</taxon>
        <taxon>Taxaceae</taxon>
        <taxon>Taxus</taxon>
    </lineage>
</organism>
<feature type="non-terminal residue" evidence="1">
    <location>
        <position position="51"/>
    </location>
</feature>
<reference evidence="1 2" key="1">
    <citation type="journal article" date="2021" name="Nat. Plants">
        <title>The Taxus genome provides insights into paclitaxel biosynthesis.</title>
        <authorList>
            <person name="Xiong X."/>
            <person name="Gou J."/>
            <person name="Liao Q."/>
            <person name="Li Y."/>
            <person name="Zhou Q."/>
            <person name="Bi G."/>
            <person name="Li C."/>
            <person name="Du R."/>
            <person name="Wang X."/>
            <person name="Sun T."/>
            <person name="Guo L."/>
            <person name="Liang H."/>
            <person name="Lu P."/>
            <person name="Wu Y."/>
            <person name="Zhang Z."/>
            <person name="Ro D.K."/>
            <person name="Shang Y."/>
            <person name="Huang S."/>
            <person name="Yan J."/>
        </authorList>
    </citation>
    <scope>NUCLEOTIDE SEQUENCE [LARGE SCALE GENOMIC DNA]</scope>
    <source>
        <strain evidence="1">Ta-2019</strain>
    </source>
</reference>
<protein>
    <submittedName>
        <fullName evidence="1">Uncharacterized protein</fullName>
    </submittedName>
</protein>
<proteinExistence type="predicted"/>
<gene>
    <name evidence="1" type="ORF">KI387_018736</name>
</gene>
<comment type="caution">
    <text evidence="1">The sequence shown here is derived from an EMBL/GenBank/DDBJ whole genome shotgun (WGS) entry which is preliminary data.</text>
</comment>
<accession>A0AA38G6J8</accession>
<sequence>MMVIIMKDTWMEDLAEDDFGDDSEYMEIMEEERVNFLMEPIIIVGLWSITS</sequence>